<dbReference type="EMBL" id="FR945654">
    <property type="protein sequence ID" value="CDQ99339.1"/>
    <property type="molecule type" value="Genomic_DNA"/>
</dbReference>
<gene>
    <name evidence="1" type="ORF">GSONMT00060586001</name>
</gene>
<reference evidence="1" key="2">
    <citation type="submission" date="2014-03" db="EMBL/GenBank/DDBJ databases">
        <authorList>
            <person name="Genoscope - CEA"/>
        </authorList>
    </citation>
    <scope>NUCLEOTIDE SEQUENCE</scope>
</reference>
<dbReference type="PANTHER" id="PTHR14819:SF9">
    <property type="entry name" value="UP-REGULATOR OF CELL PROLIFERATION-LIKE"/>
    <property type="match status" value="1"/>
</dbReference>
<organism evidence="1 2">
    <name type="scientific">Oncorhynchus mykiss</name>
    <name type="common">Rainbow trout</name>
    <name type="synonym">Salmo gairdneri</name>
    <dbReference type="NCBI Taxonomy" id="8022"/>
    <lineage>
        <taxon>Eukaryota</taxon>
        <taxon>Metazoa</taxon>
        <taxon>Chordata</taxon>
        <taxon>Craniata</taxon>
        <taxon>Vertebrata</taxon>
        <taxon>Euteleostomi</taxon>
        <taxon>Actinopterygii</taxon>
        <taxon>Neopterygii</taxon>
        <taxon>Teleostei</taxon>
        <taxon>Protacanthopterygii</taxon>
        <taxon>Salmoniformes</taxon>
        <taxon>Salmonidae</taxon>
        <taxon>Salmoninae</taxon>
        <taxon>Oncorhynchus</taxon>
    </lineage>
</organism>
<name>A0A060ZCD3_ONCMY</name>
<dbReference type="STRING" id="8022.A0A060ZCD3"/>
<dbReference type="PANTHER" id="PTHR14819">
    <property type="entry name" value="GTP-BINDING"/>
    <property type="match status" value="1"/>
</dbReference>
<accession>A0A060ZCD3</accession>
<reference evidence="1" key="1">
    <citation type="journal article" date="2014" name="Nat. Commun.">
        <title>The rainbow trout genome provides novel insights into evolution after whole-genome duplication in vertebrates.</title>
        <authorList>
            <person name="Berthelot C."/>
            <person name="Brunet F."/>
            <person name="Chalopin D."/>
            <person name="Juanchich A."/>
            <person name="Bernard M."/>
            <person name="Noel B."/>
            <person name="Bento P."/>
            <person name="Da Silva C."/>
            <person name="Labadie K."/>
            <person name="Alberti A."/>
            <person name="Aury J.M."/>
            <person name="Louis A."/>
            <person name="Dehais P."/>
            <person name="Bardou P."/>
            <person name="Montfort J."/>
            <person name="Klopp C."/>
            <person name="Cabau C."/>
            <person name="Gaspin C."/>
            <person name="Thorgaard G.H."/>
            <person name="Boussaha M."/>
            <person name="Quillet E."/>
            <person name="Guyomard R."/>
            <person name="Galiana D."/>
            <person name="Bobe J."/>
            <person name="Volff J.N."/>
            <person name="Genet C."/>
            <person name="Wincker P."/>
            <person name="Jaillon O."/>
            <person name="Roest Crollius H."/>
            <person name="Guiguen Y."/>
        </authorList>
    </citation>
    <scope>NUCLEOTIDE SEQUENCE [LARGE SCALE GENOMIC DNA]</scope>
</reference>
<dbReference type="AlphaFoldDB" id="A0A060ZCD3"/>
<dbReference type="InterPro" id="IPR052986">
    <property type="entry name" value="VLIG_GTPase"/>
</dbReference>
<dbReference type="PaxDb" id="8022-A0A060ZCD3"/>
<dbReference type="Proteomes" id="UP000193380">
    <property type="component" value="Unassembled WGS sequence"/>
</dbReference>
<evidence type="ECO:0000313" key="2">
    <source>
        <dbReference type="Proteomes" id="UP000193380"/>
    </source>
</evidence>
<sequence length="242" mass="27264">MITDTISNIRKTTSTTNVNDVKTFIQNICSALEKKLVIKDALESILILNTADTKQFAVYLTEFVEGMKQSLAAKYDKERDIKERLKSLPFKPQDKMFTSLFGCGKQCPFCGAACDAGGKEHAVHFTNIHRPQGLNSVKFIPTNKLVTNICSSDVTSNLLFIHPLVTGEDGHPYKDYRKYYPDWKIDGDPSIKASDYWKYVMATFNETIAKDTDVLPADIPEDWKTLTPGDAMKSLKEAFNMK</sequence>
<evidence type="ECO:0000313" key="1">
    <source>
        <dbReference type="EMBL" id="CDQ99339.1"/>
    </source>
</evidence>
<proteinExistence type="predicted"/>
<protein>
    <submittedName>
        <fullName evidence="1">Uncharacterized protein</fullName>
    </submittedName>
</protein>